<evidence type="ECO:0000259" key="2">
    <source>
        <dbReference type="Pfam" id="PF17921"/>
    </source>
</evidence>
<protein>
    <recommendedName>
        <fullName evidence="2">Integrase zinc-binding domain-containing protein</fullName>
    </recommendedName>
</protein>
<feature type="region of interest" description="Disordered" evidence="1">
    <location>
        <begin position="53"/>
        <end position="81"/>
    </location>
</feature>
<accession>A0AAD9QYF1</accession>
<dbReference type="PANTHER" id="PTHR37984:SF11">
    <property type="entry name" value="INTEGRASE CATALYTIC DOMAIN-CONTAINING PROTEIN"/>
    <property type="match status" value="1"/>
</dbReference>
<keyword evidence="4" id="KW-1185">Reference proteome</keyword>
<name>A0AAD9QYF1_ACRCE</name>
<dbReference type="InterPro" id="IPR050951">
    <property type="entry name" value="Retrovirus_Pol_polyprotein"/>
</dbReference>
<evidence type="ECO:0000313" key="3">
    <source>
        <dbReference type="EMBL" id="KAK2569715.1"/>
    </source>
</evidence>
<gene>
    <name evidence="3" type="ORF">P5673_005551</name>
</gene>
<dbReference type="InterPro" id="IPR041588">
    <property type="entry name" value="Integrase_H2C2"/>
</dbReference>
<dbReference type="EMBL" id="JARQWQ010000009">
    <property type="protein sequence ID" value="KAK2569715.1"/>
    <property type="molecule type" value="Genomic_DNA"/>
</dbReference>
<evidence type="ECO:0000313" key="4">
    <source>
        <dbReference type="Proteomes" id="UP001249851"/>
    </source>
</evidence>
<comment type="caution">
    <text evidence="3">The sequence shown here is derived from an EMBL/GenBank/DDBJ whole genome shotgun (WGS) entry which is preliminary data.</text>
</comment>
<dbReference type="AlphaFoldDB" id="A0AAD9QYF1"/>
<dbReference type="PANTHER" id="PTHR37984">
    <property type="entry name" value="PROTEIN CBG26694"/>
    <property type="match status" value="1"/>
</dbReference>
<feature type="compositionally biased region" description="Basic and acidic residues" evidence="1">
    <location>
        <begin position="53"/>
        <end position="77"/>
    </location>
</feature>
<proteinExistence type="predicted"/>
<evidence type="ECO:0000256" key="1">
    <source>
        <dbReference type="SAM" id="MobiDB-lite"/>
    </source>
</evidence>
<sequence>MVILSRNLLSGCTSPLGYDIDFPKKSGEVFWALLIFYIGLTILEGYVPGKKAGSENNKEDYNSRHPEPWARQEDHDSSSQAEFELGEVEGDFEKDIMATEKSSLPEAVAWEELLEQTLAETELLNLTGAIARGNLATQERHLPWLPHEGHQGITETKEYLRTWVWIPGLDKMVPVHIQHCQLCQIVTLSQERKPLLMAHLLREPWKDVAIAFWGQICAGEYLLVTVCKQFRLAEFVSSTSATAVIPKLDKTFASLDIPLQQCSLIPQAGLQ</sequence>
<reference evidence="3" key="2">
    <citation type="journal article" date="2023" name="Science">
        <title>Genomic signatures of disease resistance in endangered staghorn corals.</title>
        <authorList>
            <person name="Vollmer S.V."/>
            <person name="Selwyn J.D."/>
            <person name="Despard B.A."/>
            <person name="Roesel C.L."/>
        </authorList>
    </citation>
    <scope>NUCLEOTIDE SEQUENCE</scope>
    <source>
        <strain evidence="3">K2</strain>
    </source>
</reference>
<dbReference type="Gene3D" id="1.10.340.70">
    <property type="match status" value="1"/>
</dbReference>
<organism evidence="3 4">
    <name type="scientific">Acropora cervicornis</name>
    <name type="common">Staghorn coral</name>
    <dbReference type="NCBI Taxonomy" id="6130"/>
    <lineage>
        <taxon>Eukaryota</taxon>
        <taxon>Metazoa</taxon>
        <taxon>Cnidaria</taxon>
        <taxon>Anthozoa</taxon>
        <taxon>Hexacorallia</taxon>
        <taxon>Scleractinia</taxon>
        <taxon>Astrocoeniina</taxon>
        <taxon>Acroporidae</taxon>
        <taxon>Acropora</taxon>
    </lineage>
</organism>
<dbReference type="Proteomes" id="UP001249851">
    <property type="component" value="Unassembled WGS sequence"/>
</dbReference>
<dbReference type="Pfam" id="PF17921">
    <property type="entry name" value="Integrase_H2C2"/>
    <property type="match status" value="1"/>
</dbReference>
<reference evidence="3" key="1">
    <citation type="journal article" date="2023" name="G3 (Bethesda)">
        <title>Whole genome assembly and annotation of the endangered Caribbean coral Acropora cervicornis.</title>
        <authorList>
            <person name="Selwyn J.D."/>
            <person name="Vollmer S.V."/>
        </authorList>
    </citation>
    <scope>NUCLEOTIDE SEQUENCE</scope>
    <source>
        <strain evidence="3">K2</strain>
    </source>
</reference>
<feature type="domain" description="Integrase zinc-binding" evidence="2">
    <location>
        <begin position="147"/>
        <end position="185"/>
    </location>
</feature>